<dbReference type="OrthoDB" id="8444704at2"/>
<evidence type="ECO:0000256" key="6">
    <source>
        <dbReference type="ARBA" id="ARBA00022989"/>
    </source>
</evidence>
<feature type="transmembrane region" description="Helical" evidence="10">
    <location>
        <begin position="128"/>
        <end position="153"/>
    </location>
</feature>
<evidence type="ECO:0000256" key="5">
    <source>
        <dbReference type="ARBA" id="ARBA00022984"/>
    </source>
</evidence>
<dbReference type="PANTHER" id="PTHR47019">
    <property type="entry name" value="LIPID II FLIPPASE MURJ"/>
    <property type="match status" value="1"/>
</dbReference>
<keyword evidence="2" id="KW-1003">Cell membrane</keyword>
<feature type="transmembrane region" description="Helical" evidence="10">
    <location>
        <begin position="445"/>
        <end position="467"/>
    </location>
</feature>
<feature type="transmembrane region" description="Helical" evidence="10">
    <location>
        <begin position="479"/>
        <end position="498"/>
    </location>
</feature>
<comment type="caution">
    <text evidence="11">The sequence shown here is derived from an EMBL/GenBank/DDBJ whole genome shotgun (WGS) entry which is preliminary data.</text>
</comment>
<keyword evidence="7 10" id="KW-0472">Membrane</keyword>
<dbReference type="InterPro" id="IPR004268">
    <property type="entry name" value="MurJ"/>
</dbReference>
<dbReference type="PANTHER" id="PTHR47019:SF1">
    <property type="entry name" value="LIPID II FLIPPASE MURJ"/>
    <property type="match status" value="1"/>
</dbReference>
<proteinExistence type="inferred from homology"/>
<feature type="transmembrane region" description="Helical" evidence="10">
    <location>
        <begin position="194"/>
        <end position="218"/>
    </location>
</feature>
<dbReference type="Proteomes" id="UP000294664">
    <property type="component" value="Unassembled WGS sequence"/>
</dbReference>
<comment type="function">
    <text evidence="8">Involved in peptidoglycan biosynthesis. Transports lipid-linked peptidoglycan precursors from the inner to the outer leaflet of the cytoplasmic membrane.</text>
</comment>
<dbReference type="Pfam" id="PF03023">
    <property type="entry name" value="MurJ"/>
    <property type="match status" value="1"/>
</dbReference>
<evidence type="ECO:0000256" key="8">
    <source>
        <dbReference type="ARBA" id="ARBA00060041"/>
    </source>
</evidence>
<name>A0A4R3LRB0_9HYPH</name>
<dbReference type="GO" id="GO:0034204">
    <property type="term" value="P:lipid translocation"/>
    <property type="evidence" value="ECO:0007669"/>
    <property type="project" value="TreeGrafter"/>
</dbReference>
<organism evidence="11 12">
    <name type="scientific">Aquabacter spiritensis</name>
    <dbReference type="NCBI Taxonomy" id="933073"/>
    <lineage>
        <taxon>Bacteria</taxon>
        <taxon>Pseudomonadati</taxon>
        <taxon>Pseudomonadota</taxon>
        <taxon>Alphaproteobacteria</taxon>
        <taxon>Hyphomicrobiales</taxon>
        <taxon>Xanthobacteraceae</taxon>
        <taxon>Aquabacter</taxon>
    </lineage>
</organism>
<dbReference type="PRINTS" id="PR01806">
    <property type="entry name" value="VIRFACTRMVIN"/>
</dbReference>
<feature type="transmembrane region" description="Helical" evidence="10">
    <location>
        <begin position="31"/>
        <end position="52"/>
    </location>
</feature>
<feature type="transmembrane region" description="Helical" evidence="10">
    <location>
        <begin position="312"/>
        <end position="339"/>
    </location>
</feature>
<keyword evidence="3 10" id="KW-0812">Transmembrane</keyword>
<dbReference type="EMBL" id="SMAI01000019">
    <property type="protein sequence ID" value="TCT01065.1"/>
    <property type="molecule type" value="Genomic_DNA"/>
</dbReference>
<protein>
    <submittedName>
        <fullName evidence="11">Putative peptidoglycan lipid II flippase</fullName>
    </submittedName>
</protein>
<accession>A0A4R3LRB0</accession>
<keyword evidence="4" id="KW-0133">Cell shape</keyword>
<evidence type="ECO:0000256" key="1">
    <source>
        <dbReference type="ARBA" id="ARBA00004651"/>
    </source>
</evidence>
<keyword evidence="12" id="KW-1185">Reference proteome</keyword>
<evidence type="ECO:0000256" key="2">
    <source>
        <dbReference type="ARBA" id="ARBA00022475"/>
    </source>
</evidence>
<dbReference type="RefSeq" id="WP_132035482.1">
    <property type="nucleotide sequence ID" value="NZ_SMAI01000019.1"/>
</dbReference>
<dbReference type="GO" id="GO:0008360">
    <property type="term" value="P:regulation of cell shape"/>
    <property type="evidence" value="ECO:0007669"/>
    <property type="project" value="UniProtKB-KW"/>
</dbReference>
<dbReference type="GO" id="GO:0009252">
    <property type="term" value="P:peptidoglycan biosynthetic process"/>
    <property type="evidence" value="ECO:0007669"/>
    <property type="project" value="UniProtKB-KW"/>
</dbReference>
<dbReference type="GO" id="GO:0005886">
    <property type="term" value="C:plasma membrane"/>
    <property type="evidence" value="ECO:0007669"/>
    <property type="project" value="UniProtKB-SubCell"/>
</dbReference>
<evidence type="ECO:0000256" key="4">
    <source>
        <dbReference type="ARBA" id="ARBA00022960"/>
    </source>
</evidence>
<feature type="transmembrane region" description="Helical" evidence="10">
    <location>
        <begin position="413"/>
        <end position="433"/>
    </location>
</feature>
<evidence type="ECO:0000256" key="7">
    <source>
        <dbReference type="ARBA" id="ARBA00023136"/>
    </source>
</evidence>
<comment type="subcellular location">
    <subcellularLocation>
        <location evidence="1">Cell membrane</location>
        <topology evidence="1">Multi-pass membrane protein</topology>
    </subcellularLocation>
</comment>
<feature type="transmembrane region" description="Helical" evidence="10">
    <location>
        <begin position="90"/>
        <end position="116"/>
    </location>
</feature>
<evidence type="ECO:0000256" key="9">
    <source>
        <dbReference type="ARBA" id="ARBA00061532"/>
    </source>
</evidence>
<sequence length="518" mass="50650">MSSSHRQILVRTSAVTAATLGSRLLGFARDVGTAAVLGAGPLADALMAALALPLLARRLLAEGAFNAALLPALATAGGDSAAAARANATLLLLCLILMGFAVLGALAMPALILLLAPGFDPGGPRADLAAACGRIALFYLPLAGAAAVLGGIANAAHRVFLPALAPALGNAVVLFAIAALIFEGLVGTPQAALVMAGCAVLAGVAQLALMAAAAWGAPAARWRTGYDFPAAWRVLHAAVPALLFAGLPQVRLLLAAAAVSAVPGAVAGLNYAQRLVDLPLGLVGASAGAVLVPLLTIGASGTQGAAGATRDAALAALAFALPAATGLCLLADPIIAVLYQRASFTSEDAQATGRLLAALALALPAQGLEKVLGAAAISNGLTRPARQVGLVSLACALPLAFGLGQAFGPVGAAASVAVSAGISVVGMAGFLALRRRLALVDAVRPGLALLAASAVMAGAVLALEAAWPDPGAGLAPALRLGALVAAGMATYGAAWLALRRVGRTRPSPSEPGGNGRIG</sequence>
<keyword evidence="5" id="KW-0573">Peptidoglycan synthesis</keyword>
<gene>
    <name evidence="11" type="ORF">EDC64_11935</name>
</gene>
<evidence type="ECO:0000313" key="12">
    <source>
        <dbReference type="Proteomes" id="UP000294664"/>
    </source>
</evidence>
<feature type="transmembrane region" description="Helical" evidence="10">
    <location>
        <begin position="278"/>
        <end position="300"/>
    </location>
</feature>
<comment type="similarity">
    <text evidence="9">Belongs to the MurJ/MviN family.</text>
</comment>
<evidence type="ECO:0000313" key="11">
    <source>
        <dbReference type="EMBL" id="TCT01065.1"/>
    </source>
</evidence>
<dbReference type="GO" id="GO:0015648">
    <property type="term" value="F:lipid-linked peptidoglycan transporter activity"/>
    <property type="evidence" value="ECO:0007669"/>
    <property type="project" value="TreeGrafter"/>
</dbReference>
<dbReference type="InterPro" id="IPR051050">
    <property type="entry name" value="Lipid_II_flippase_MurJ/MviN"/>
</dbReference>
<evidence type="ECO:0000256" key="3">
    <source>
        <dbReference type="ARBA" id="ARBA00022692"/>
    </source>
</evidence>
<evidence type="ECO:0000256" key="10">
    <source>
        <dbReference type="SAM" id="Phobius"/>
    </source>
</evidence>
<dbReference type="AlphaFoldDB" id="A0A4R3LRB0"/>
<reference evidence="11 12" key="1">
    <citation type="submission" date="2019-03" db="EMBL/GenBank/DDBJ databases">
        <title>Genomic Encyclopedia of Type Strains, Phase IV (KMG-IV): sequencing the most valuable type-strain genomes for metagenomic binning, comparative biology and taxonomic classification.</title>
        <authorList>
            <person name="Goeker M."/>
        </authorList>
    </citation>
    <scope>NUCLEOTIDE SEQUENCE [LARGE SCALE GENOMIC DNA]</scope>
    <source>
        <strain evidence="11 12">DSM 9035</strain>
    </source>
</reference>
<keyword evidence="6 10" id="KW-1133">Transmembrane helix</keyword>
<feature type="transmembrane region" description="Helical" evidence="10">
    <location>
        <begin position="159"/>
        <end position="182"/>
    </location>
</feature>
<feature type="transmembrane region" description="Helical" evidence="10">
    <location>
        <begin position="388"/>
        <end position="407"/>
    </location>
</feature>